<reference evidence="2" key="1">
    <citation type="submission" date="2016-10" db="EMBL/GenBank/DDBJ databases">
        <authorList>
            <person name="Varghese N."/>
            <person name="Submissions S."/>
        </authorList>
    </citation>
    <scope>NUCLEOTIDE SEQUENCE [LARGE SCALE GENOMIC DNA]</scope>
    <source>
        <strain evidence="2">CGMCC 1.7738</strain>
    </source>
</reference>
<dbReference type="STRING" id="553466.SAMN04487950_0956"/>
<gene>
    <name evidence="1" type="ORF">SAMN04487950_0956</name>
</gene>
<dbReference type="Pfam" id="PF00982">
    <property type="entry name" value="Glyco_transf_20"/>
    <property type="match status" value="1"/>
</dbReference>
<dbReference type="AlphaFoldDB" id="A0A1I4C4J8"/>
<proteinExistence type="predicted"/>
<name>A0A1I4C4J8_9EURY</name>
<keyword evidence="2" id="KW-1185">Reference proteome</keyword>
<evidence type="ECO:0000313" key="1">
    <source>
        <dbReference type="EMBL" id="SFK76038.1"/>
    </source>
</evidence>
<dbReference type="Proteomes" id="UP000199607">
    <property type="component" value="Unassembled WGS sequence"/>
</dbReference>
<dbReference type="PANTHER" id="PTHR10788">
    <property type="entry name" value="TREHALOSE-6-PHOSPHATE SYNTHASE"/>
    <property type="match status" value="1"/>
</dbReference>
<dbReference type="PANTHER" id="PTHR10788:SF106">
    <property type="entry name" value="BCDNA.GH08860"/>
    <property type="match status" value="1"/>
</dbReference>
<organism evidence="1 2">
    <name type="scientific">Halogranum rubrum</name>
    <dbReference type="NCBI Taxonomy" id="553466"/>
    <lineage>
        <taxon>Archaea</taxon>
        <taxon>Methanobacteriati</taxon>
        <taxon>Methanobacteriota</taxon>
        <taxon>Stenosarchaea group</taxon>
        <taxon>Halobacteria</taxon>
        <taxon>Halobacteriales</taxon>
        <taxon>Haloferacaceae</taxon>
    </lineage>
</organism>
<dbReference type="EMBL" id="FOTC01000001">
    <property type="protein sequence ID" value="SFK76038.1"/>
    <property type="molecule type" value="Genomic_DNA"/>
</dbReference>
<dbReference type="CDD" id="cd03788">
    <property type="entry name" value="GT20_TPS"/>
    <property type="match status" value="1"/>
</dbReference>
<dbReference type="SUPFAM" id="SSF53756">
    <property type="entry name" value="UDP-Glycosyltransferase/glycogen phosphorylase"/>
    <property type="match status" value="1"/>
</dbReference>
<dbReference type="RefSeq" id="WP_089866350.1">
    <property type="nucleotide sequence ID" value="NZ_FOTC01000001.1"/>
</dbReference>
<protein>
    <submittedName>
        <fullName evidence="1">Trehalose 6-phosphate synthase</fullName>
    </submittedName>
</protein>
<accession>A0A1I4C4J8</accession>
<dbReference type="GO" id="GO:0005829">
    <property type="term" value="C:cytosol"/>
    <property type="evidence" value="ECO:0007669"/>
    <property type="project" value="TreeGrafter"/>
</dbReference>
<sequence length="504" mass="57927">MVTNTDISTDIESALGGDSLLVVSNRQPYKHSYDDDGTITVDRPAGGLTAGIDPVMQKTDGTWVAWGDGDADEEIVDEDDCVRVPPESEAYTLKRVWLTEEEVEDYYYGYSNQVLWPVCHGGMWKTKFANEFWTTYRDVNETFADAVVEQYDDDSLIWFQDYHFGLAPRMVREELPEAFLMHFWHIPWPSWDSVRSLPNHEEVLDGLLGNDLLGFHTDSYCENFLHCVDEAFETAFVDLDGKKVRYDGHTTYVESFPLSVDFDDIASKSAEADDEWWGEFRDSYGIGDGVQVAVGIDRLDYTKGIPERLDALARLWEEHPEWRGELTFFQKGSPSRSRISDYKELQEEVEEAVARINRRFGTDDWQPVIYTEEMLSETDLYGLCRHSDVALVSPLRDGMNLVAKEYVAAQHDEDGVLILSNQAGAHEEFGDDAVTINPRDIDEFVEQLQYALTMEDDERGERMRRLRDTVEEYDLFAWLEDSLTTARDVKRQRDAEASENSQTR</sequence>
<dbReference type="InterPro" id="IPR001830">
    <property type="entry name" value="Glyco_trans_20"/>
</dbReference>
<evidence type="ECO:0000313" key="2">
    <source>
        <dbReference type="Proteomes" id="UP000199607"/>
    </source>
</evidence>
<dbReference type="GO" id="GO:0005992">
    <property type="term" value="P:trehalose biosynthetic process"/>
    <property type="evidence" value="ECO:0007669"/>
    <property type="project" value="InterPro"/>
</dbReference>
<dbReference type="Gene3D" id="3.40.50.2000">
    <property type="entry name" value="Glycogen Phosphorylase B"/>
    <property type="match status" value="2"/>
</dbReference>
<dbReference type="GO" id="GO:0004805">
    <property type="term" value="F:trehalose-phosphatase activity"/>
    <property type="evidence" value="ECO:0007669"/>
    <property type="project" value="TreeGrafter"/>
</dbReference>
<dbReference type="GO" id="GO:0003825">
    <property type="term" value="F:alpha,alpha-trehalose-phosphate synthase (UDP-forming) activity"/>
    <property type="evidence" value="ECO:0007669"/>
    <property type="project" value="TreeGrafter"/>
</dbReference>